<keyword evidence="8 16" id="KW-0472">Membrane</keyword>
<evidence type="ECO:0000256" key="1">
    <source>
        <dbReference type="ARBA" id="ARBA00004651"/>
    </source>
</evidence>
<evidence type="ECO:0000256" key="11">
    <source>
        <dbReference type="ARBA" id="ARBA00023180"/>
    </source>
</evidence>
<evidence type="ECO:0000256" key="12">
    <source>
        <dbReference type="ARBA" id="ARBA00023224"/>
    </source>
</evidence>
<dbReference type="Gene3D" id="1.20.1070.10">
    <property type="entry name" value="Rhodopsin 7-helix transmembrane proteins"/>
    <property type="match status" value="1"/>
</dbReference>
<gene>
    <name evidence="19" type="ORF">A6R68_02712</name>
</gene>
<comment type="similarity">
    <text evidence="2">Belongs to the G-protein coupled receptor 2 family.</text>
</comment>
<dbReference type="GO" id="GO:0040018">
    <property type="term" value="P:positive regulation of multicellular organism growth"/>
    <property type="evidence" value="ECO:0007669"/>
    <property type="project" value="UniProtKB-ARBA"/>
</dbReference>
<dbReference type="PROSITE" id="PS50261">
    <property type="entry name" value="G_PROTEIN_RECEP_F2_4"/>
    <property type="match status" value="1"/>
</dbReference>
<feature type="transmembrane region" description="Helical" evidence="16">
    <location>
        <begin position="398"/>
        <end position="417"/>
    </location>
</feature>
<dbReference type="FunFam" id="4.10.1240.10:FF:000014">
    <property type="entry name" value="Growth hormone-releasing hormone receptor 2"/>
    <property type="match status" value="1"/>
</dbReference>
<dbReference type="PRINTS" id="PR01352">
    <property type="entry name" value="GHRHRECEPTOR"/>
</dbReference>
<dbReference type="InterPro" id="IPR017981">
    <property type="entry name" value="GPCR_2-like_7TM"/>
</dbReference>
<dbReference type="InterPro" id="IPR001879">
    <property type="entry name" value="GPCR_2_extracellular_dom"/>
</dbReference>
<dbReference type="PROSITE" id="PS50227">
    <property type="entry name" value="G_PROTEIN_RECEP_F2_3"/>
    <property type="match status" value="1"/>
</dbReference>
<dbReference type="GO" id="GO:0017046">
    <property type="term" value="F:peptide hormone binding"/>
    <property type="evidence" value="ECO:0007669"/>
    <property type="project" value="UniProtKB-ARBA"/>
</dbReference>
<evidence type="ECO:0000256" key="10">
    <source>
        <dbReference type="ARBA" id="ARBA00023170"/>
    </source>
</evidence>
<keyword evidence="12" id="KW-0807">Transducer</keyword>
<dbReference type="CDD" id="cd15270">
    <property type="entry name" value="7tmB1_GHRHR"/>
    <property type="match status" value="1"/>
</dbReference>
<evidence type="ECO:0000259" key="18">
    <source>
        <dbReference type="PROSITE" id="PS50261"/>
    </source>
</evidence>
<dbReference type="GO" id="GO:0019838">
    <property type="term" value="F:growth factor binding"/>
    <property type="evidence" value="ECO:0007669"/>
    <property type="project" value="TreeGrafter"/>
</dbReference>
<dbReference type="PRINTS" id="PR00249">
    <property type="entry name" value="GPCRSECRETIN"/>
</dbReference>
<proteinExistence type="inferred from homology"/>
<dbReference type="OrthoDB" id="5967113at2759"/>
<dbReference type="STRING" id="56216.A0A1A6GR07"/>
<feature type="non-terminal residue" evidence="19">
    <location>
        <position position="460"/>
    </location>
</feature>
<dbReference type="PROSITE" id="PS00650">
    <property type="entry name" value="G_PROTEIN_RECEP_F2_2"/>
    <property type="match status" value="1"/>
</dbReference>
<dbReference type="InterPro" id="IPR003288">
    <property type="entry name" value="GPCR_2_GHRH_rcpt"/>
</dbReference>
<dbReference type="Pfam" id="PF02793">
    <property type="entry name" value="HRM"/>
    <property type="match status" value="1"/>
</dbReference>
<reference evidence="19 20" key="1">
    <citation type="submission" date="2016-06" db="EMBL/GenBank/DDBJ databases">
        <title>The Draft Genome Sequence and Annotation of the Desert Woodrat Neotoma lepida.</title>
        <authorList>
            <person name="Campbell M."/>
            <person name="Oakeson K.F."/>
            <person name="Yandell M."/>
            <person name="Halpert J.R."/>
            <person name="Dearing D."/>
        </authorList>
    </citation>
    <scope>NUCLEOTIDE SEQUENCE [LARGE SCALE GENOMIC DNA]</scope>
    <source>
        <strain evidence="19">417</strain>
        <tissue evidence="19">Liver</tissue>
    </source>
</reference>
<keyword evidence="6 16" id="KW-1133">Transmembrane helix</keyword>
<dbReference type="InterPro" id="IPR036445">
    <property type="entry name" value="GPCR_2_extracell_dom_sf"/>
</dbReference>
<comment type="subcellular location">
    <subcellularLocation>
        <location evidence="1">Cell membrane</location>
        <topology evidence="1">Multi-pass membrane protein</topology>
    </subcellularLocation>
</comment>
<evidence type="ECO:0000313" key="20">
    <source>
        <dbReference type="Proteomes" id="UP000092124"/>
    </source>
</evidence>
<dbReference type="EMBL" id="LZPO01075869">
    <property type="protein sequence ID" value="OBS68753.1"/>
    <property type="molecule type" value="Genomic_DNA"/>
</dbReference>
<dbReference type="GO" id="GO:0008284">
    <property type="term" value="P:positive regulation of cell population proliferation"/>
    <property type="evidence" value="ECO:0007669"/>
    <property type="project" value="UniProtKB-ARBA"/>
</dbReference>
<dbReference type="SUPFAM" id="SSF81321">
    <property type="entry name" value="Family A G protein-coupled receptor-like"/>
    <property type="match status" value="1"/>
</dbReference>
<feature type="transmembrane region" description="Helical" evidence="16">
    <location>
        <begin position="169"/>
        <end position="192"/>
    </location>
</feature>
<evidence type="ECO:0000256" key="13">
    <source>
        <dbReference type="ARBA" id="ARBA00055347"/>
    </source>
</evidence>
<organism evidence="19 20">
    <name type="scientific">Neotoma lepida</name>
    <name type="common">Desert woodrat</name>
    <dbReference type="NCBI Taxonomy" id="56216"/>
    <lineage>
        <taxon>Eukaryota</taxon>
        <taxon>Metazoa</taxon>
        <taxon>Chordata</taxon>
        <taxon>Craniata</taxon>
        <taxon>Vertebrata</taxon>
        <taxon>Euteleostomi</taxon>
        <taxon>Mammalia</taxon>
        <taxon>Eutheria</taxon>
        <taxon>Euarchontoglires</taxon>
        <taxon>Glires</taxon>
        <taxon>Rodentia</taxon>
        <taxon>Myomorpha</taxon>
        <taxon>Muroidea</taxon>
        <taxon>Cricetidae</taxon>
        <taxon>Neotominae</taxon>
        <taxon>Neotoma</taxon>
    </lineage>
</organism>
<dbReference type="SUPFAM" id="SSF111418">
    <property type="entry name" value="Hormone receptor domain"/>
    <property type="match status" value="1"/>
</dbReference>
<feature type="transmembrane region" description="Helical" evidence="16">
    <location>
        <begin position="279"/>
        <end position="299"/>
    </location>
</feature>
<feature type="transmembrane region" description="Helical" evidence="16">
    <location>
        <begin position="368"/>
        <end position="386"/>
    </location>
</feature>
<keyword evidence="9" id="KW-1015">Disulfide bond</keyword>
<dbReference type="GO" id="GO:0005886">
    <property type="term" value="C:plasma membrane"/>
    <property type="evidence" value="ECO:0007669"/>
    <property type="project" value="UniProtKB-SubCell"/>
</dbReference>
<keyword evidence="5" id="KW-0732">Signal</keyword>
<sequence>TGVVRQQKVHLGGISRDSLGGKGQGSLRLSAGVTAMDCLLWGTCVLCLLNLLGVALGHLHPECDFITQLREDELACLQVAEGTNNTSLGMRGCPGTWDGLLCWPPTGSGQWVALPCPDFFSHFSSEPGDVKRDCTITGWSDPFPPYPVACPVPLELLTEEKSYFSTVKIIYTTGHSISIVALCMAIAILVALRRLHCPRNYIHMQLFATFILKASAVFLKDAALFQGDSTDHCGLSTILCKVSVAISHFATMTNFSWLLAEAVYLSCLLASTSPRSQPAFWWLVLAGWGLPVLCTGTWVGCKLAFEDTACWDLDDSSPYWWIIKAPIVLSVGVNFGLFLNIICILLRKLEPAQGGLHTRAQYWRLSKSTLLLIPLFGIHYIIFNFLPDSAGLGIRLPLELGLGSFQGFIVAVLYCFLNQEVRTEISRKWYGHDPELLPARWTCTEWTTSPRSRVKVLTSE</sequence>
<dbReference type="InterPro" id="IPR000832">
    <property type="entry name" value="GPCR_2_secretin-like"/>
</dbReference>
<feature type="transmembrane region" description="Helical" evidence="16">
    <location>
        <begin position="38"/>
        <end position="59"/>
    </location>
</feature>
<dbReference type="PROSITE" id="PS00649">
    <property type="entry name" value="G_PROTEIN_RECEP_F2_1"/>
    <property type="match status" value="1"/>
</dbReference>
<keyword evidence="4 16" id="KW-0812">Transmembrane</keyword>
<dbReference type="FunFam" id="1.20.1070.10:FF:000114">
    <property type="entry name" value="Growth hormone releasing hormone receptor"/>
    <property type="match status" value="1"/>
</dbReference>
<dbReference type="PANTHER" id="PTHR45620">
    <property type="entry name" value="PDF RECEPTOR-LIKE PROTEIN-RELATED"/>
    <property type="match status" value="1"/>
</dbReference>
<dbReference type="GO" id="GO:0007166">
    <property type="term" value="P:cell surface receptor signaling pathway"/>
    <property type="evidence" value="ECO:0007669"/>
    <property type="project" value="InterPro"/>
</dbReference>
<dbReference type="GO" id="GO:0007189">
    <property type="term" value="P:adenylate cyclase-activating G protein-coupled receptor signaling pathway"/>
    <property type="evidence" value="ECO:0007669"/>
    <property type="project" value="TreeGrafter"/>
</dbReference>
<keyword evidence="10" id="KW-0675">Receptor</keyword>
<dbReference type="GO" id="GO:0060124">
    <property type="term" value="P:positive regulation of growth hormone secretion"/>
    <property type="evidence" value="ECO:0007669"/>
    <property type="project" value="UniProtKB-ARBA"/>
</dbReference>
<evidence type="ECO:0000259" key="17">
    <source>
        <dbReference type="PROSITE" id="PS50227"/>
    </source>
</evidence>
<dbReference type="PANTHER" id="PTHR45620:SF14">
    <property type="entry name" value="GROWTH HORMONE-RELEASING HORMONE RECEPTOR"/>
    <property type="match status" value="1"/>
</dbReference>
<accession>A0A1A6GR07</accession>
<evidence type="ECO:0000256" key="3">
    <source>
        <dbReference type="ARBA" id="ARBA00022475"/>
    </source>
</evidence>
<evidence type="ECO:0000256" key="7">
    <source>
        <dbReference type="ARBA" id="ARBA00023040"/>
    </source>
</evidence>
<keyword evidence="11" id="KW-0325">Glycoprotein</keyword>
<dbReference type="GO" id="GO:0008528">
    <property type="term" value="F:G protein-coupled peptide receptor activity"/>
    <property type="evidence" value="ECO:0007669"/>
    <property type="project" value="TreeGrafter"/>
</dbReference>
<dbReference type="InterPro" id="IPR017983">
    <property type="entry name" value="GPCR_2_secretin-like_CS"/>
</dbReference>
<feature type="non-terminal residue" evidence="19">
    <location>
        <position position="1"/>
    </location>
</feature>
<dbReference type="GO" id="GO:0032868">
    <property type="term" value="P:response to insulin"/>
    <property type="evidence" value="ECO:0007669"/>
    <property type="project" value="UniProtKB-ARBA"/>
</dbReference>
<keyword evidence="3" id="KW-1003">Cell membrane</keyword>
<evidence type="ECO:0000313" key="19">
    <source>
        <dbReference type="EMBL" id="OBS68753.1"/>
    </source>
</evidence>
<evidence type="ECO:0000256" key="6">
    <source>
        <dbReference type="ARBA" id="ARBA00022989"/>
    </source>
</evidence>
<evidence type="ECO:0000256" key="8">
    <source>
        <dbReference type="ARBA" id="ARBA00023136"/>
    </source>
</evidence>
<comment type="function">
    <text evidence="13">Receptor for GRF, coupled to G proteins which activate adenylyl cyclase. Stimulates somatotroph cell growth, growth hormone gene transcription and growth hormone secretion.</text>
</comment>
<feature type="transmembrane region" description="Helical" evidence="16">
    <location>
        <begin position="319"/>
        <end position="347"/>
    </location>
</feature>
<keyword evidence="7" id="KW-0297">G-protein coupled receptor</keyword>
<dbReference type="GO" id="GO:0016520">
    <property type="term" value="F:growth hormone-releasing hormone receptor activity"/>
    <property type="evidence" value="ECO:0007669"/>
    <property type="project" value="TreeGrafter"/>
</dbReference>
<keyword evidence="20" id="KW-1185">Reference proteome</keyword>
<comment type="caution">
    <text evidence="19">The sequence shown here is derived from an EMBL/GenBank/DDBJ whole genome shotgun (WGS) entry which is preliminary data.</text>
</comment>
<evidence type="ECO:0000256" key="9">
    <source>
        <dbReference type="ARBA" id="ARBA00023157"/>
    </source>
</evidence>
<name>A0A1A6GR07_NEOLE</name>
<dbReference type="Gene3D" id="4.10.1240.10">
    <property type="entry name" value="GPCR, family 2, extracellular hormone receptor domain"/>
    <property type="match status" value="1"/>
</dbReference>
<feature type="domain" description="G-protein coupled receptors family 2 profile 2" evidence="18">
    <location>
        <begin position="167"/>
        <end position="418"/>
    </location>
</feature>
<feature type="domain" description="G-protein coupled receptors family 2 profile 1" evidence="17">
    <location>
        <begin position="75"/>
        <end position="154"/>
    </location>
</feature>
<evidence type="ECO:0000256" key="15">
    <source>
        <dbReference type="ARBA" id="ARBA00079039"/>
    </source>
</evidence>
<dbReference type="AlphaFoldDB" id="A0A1A6GR07"/>
<dbReference type="Pfam" id="PF00002">
    <property type="entry name" value="7tm_2"/>
    <property type="match status" value="1"/>
</dbReference>
<dbReference type="InterPro" id="IPR050332">
    <property type="entry name" value="GPCR_2"/>
</dbReference>
<evidence type="ECO:0000256" key="2">
    <source>
        <dbReference type="ARBA" id="ARBA00005314"/>
    </source>
</evidence>
<protein>
    <recommendedName>
        <fullName evidence="14">Growth hormone-releasing hormone receptor</fullName>
    </recommendedName>
    <alternativeName>
        <fullName evidence="15">Growth hormone-releasing factor receptor</fullName>
    </alternativeName>
</protein>
<dbReference type="SMART" id="SM00008">
    <property type="entry name" value="HormR"/>
    <property type="match status" value="1"/>
</dbReference>
<evidence type="ECO:0000256" key="5">
    <source>
        <dbReference type="ARBA" id="ARBA00022729"/>
    </source>
</evidence>
<evidence type="ECO:0000256" key="16">
    <source>
        <dbReference type="SAM" id="Phobius"/>
    </source>
</evidence>
<dbReference type="Proteomes" id="UP000092124">
    <property type="component" value="Unassembled WGS sequence"/>
</dbReference>
<evidence type="ECO:0000256" key="4">
    <source>
        <dbReference type="ARBA" id="ARBA00022692"/>
    </source>
</evidence>
<evidence type="ECO:0000256" key="14">
    <source>
        <dbReference type="ARBA" id="ARBA00071070"/>
    </source>
</evidence>